<feature type="signal peptide" evidence="4">
    <location>
        <begin position="1"/>
        <end position="23"/>
    </location>
</feature>
<dbReference type="PROSITE" id="PS50053">
    <property type="entry name" value="UBIQUITIN_2"/>
    <property type="match status" value="1"/>
</dbReference>
<feature type="chain" id="PRO_5034785083" evidence="4">
    <location>
        <begin position="24"/>
        <end position="638"/>
    </location>
</feature>
<evidence type="ECO:0000256" key="2">
    <source>
        <dbReference type="ARBA" id="ARBA00023242"/>
    </source>
</evidence>
<dbReference type="AlphaFoldDB" id="A0A8C5HH59"/>
<dbReference type="OrthoDB" id="1916003at2759"/>
<reference evidence="6" key="2">
    <citation type="submission" date="2025-09" db="UniProtKB">
        <authorList>
            <consortium name="Ensembl"/>
        </authorList>
    </citation>
    <scope>IDENTIFICATION</scope>
</reference>
<feature type="compositionally biased region" description="Polar residues" evidence="3">
    <location>
        <begin position="269"/>
        <end position="284"/>
    </location>
</feature>
<feature type="compositionally biased region" description="Polar residues" evidence="3">
    <location>
        <begin position="319"/>
        <end position="417"/>
    </location>
</feature>
<sequence length="638" mass="68784">MFFFFNAVRSLTLIGLSVRCGWAFSYDAVTGYGCFTLRVEPENQKRFNNTHFLLRAFQSEHINKSGSSVFRGFKENRGFFLPPRGFYQRVCMDKEEHHPSIRLSVTSTTGRPVELTVPRGETVDGLRNHICHKLRLQRDRIALLHKDRHLTAGTLLDQRVTDGSKLTLVPAIEAGLLCSTSRAERSTMDVLEDLTDVQINDFLCRRCPLSVSLRVGSSHMMHVQLQLSTPQPEGVTSGPLSSEHFSTWAPTSKDSTFPSIHHTPGAAPSSPSNPVHGPSSQSNPVHGPSSQSNSVHGPSSQSSQSIHGPSSLSNPVHGPSSQSNPVHGPSSQSNPVHDPSSQSNPVHGPSSQSNPVHGPSSQSNPVHGPSSQSNPVHGPSSQSNPVHGPSSQSNPVHGPSSQSNPVHGPSSQSSQFNPVHGPYSQSNSVHGPSSQSSQSIHGPSSQLHSAPPSGSTPLVLSPKPAAAPVCPSGSGPQSPAAASTFTETRDDDNMSQPGAVIESLVHHSPGVFSGTFSGSLTPRSQSSVSHPRRGVLIILQILNDLLRAAYSHQRASAPLHHPASRLPEDNHAHSTTTSSSVRQRSELLGQDLRLHTSAEENQTLHSKVERLQRLMRQRRLRRNVSQTSEPYQRRHPCL</sequence>
<dbReference type="SUPFAM" id="SSF54236">
    <property type="entry name" value="Ubiquitin-like"/>
    <property type="match status" value="1"/>
</dbReference>
<evidence type="ECO:0000259" key="5">
    <source>
        <dbReference type="PROSITE" id="PS50053"/>
    </source>
</evidence>
<dbReference type="RefSeq" id="XP_028296635.1">
    <property type="nucleotide sequence ID" value="XM_028440834.1"/>
</dbReference>
<feature type="compositionally biased region" description="Polar residues" evidence="3">
    <location>
        <begin position="238"/>
        <end position="258"/>
    </location>
</feature>
<feature type="region of interest" description="Disordered" evidence="3">
    <location>
        <begin position="228"/>
        <end position="495"/>
    </location>
</feature>
<keyword evidence="4" id="KW-0732">Signal</keyword>
<dbReference type="GO" id="GO:0005634">
    <property type="term" value="C:nucleus"/>
    <property type="evidence" value="ECO:0007669"/>
    <property type="project" value="UniProtKB-SubCell"/>
</dbReference>
<organism evidence="6 7">
    <name type="scientific">Gouania willdenowi</name>
    <name type="common">Blunt-snouted clingfish</name>
    <name type="synonym">Lepadogaster willdenowi</name>
    <dbReference type="NCBI Taxonomy" id="441366"/>
    <lineage>
        <taxon>Eukaryota</taxon>
        <taxon>Metazoa</taxon>
        <taxon>Chordata</taxon>
        <taxon>Craniata</taxon>
        <taxon>Vertebrata</taxon>
        <taxon>Euteleostomi</taxon>
        <taxon>Actinopterygii</taxon>
        <taxon>Neopterygii</taxon>
        <taxon>Teleostei</taxon>
        <taxon>Neoteleostei</taxon>
        <taxon>Acanthomorphata</taxon>
        <taxon>Ovalentaria</taxon>
        <taxon>Blenniimorphae</taxon>
        <taxon>Blenniiformes</taxon>
        <taxon>Gobiesocoidei</taxon>
        <taxon>Gobiesocidae</taxon>
        <taxon>Gobiesocinae</taxon>
        <taxon>Gouania</taxon>
    </lineage>
</organism>
<dbReference type="PANTHER" id="PTHR23010:SF1">
    <property type="entry name" value="MIDNOLIN"/>
    <property type="match status" value="1"/>
</dbReference>
<name>A0A8C5HH59_GOUWI</name>
<proteinExistence type="predicted"/>
<evidence type="ECO:0000313" key="6">
    <source>
        <dbReference type="Ensembl" id="ENSGWIP00000044180.1"/>
    </source>
</evidence>
<comment type="subcellular location">
    <subcellularLocation>
        <location evidence="1">Nucleus</location>
    </subcellularLocation>
</comment>
<dbReference type="GeneID" id="114458463"/>
<accession>A0A8C5HH59</accession>
<protein>
    <submittedName>
        <fullName evidence="6">Midnolin-B-like</fullName>
    </submittedName>
</protein>
<dbReference type="Ensembl" id="ENSGWIT00000047902.1">
    <property type="protein sequence ID" value="ENSGWIP00000044180.1"/>
    <property type="gene ID" value="ENSGWIG00000022004.1"/>
</dbReference>
<gene>
    <name evidence="6" type="primary">LOC114458463</name>
</gene>
<evidence type="ECO:0000256" key="4">
    <source>
        <dbReference type="SAM" id="SignalP"/>
    </source>
</evidence>
<feature type="compositionally biased region" description="Low complexity" evidence="3">
    <location>
        <begin position="288"/>
        <end position="313"/>
    </location>
</feature>
<reference evidence="6" key="1">
    <citation type="submission" date="2025-08" db="UniProtKB">
        <authorList>
            <consortium name="Ensembl"/>
        </authorList>
    </citation>
    <scope>IDENTIFICATION</scope>
</reference>
<dbReference type="SMART" id="SM00213">
    <property type="entry name" value="UBQ"/>
    <property type="match status" value="1"/>
</dbReference>
<dbReference type="Proteomes" id="UP000694680">
    <property type="component" value="Unassembled WGS sequence"/>
</dbReference>
<feature type="domain" description="Ubiquitin-like" evidence="5">
    <location>
        <begin position="101"/>
        <end position="175"/>
    </location>
</feature>
<evidence type="ECO:0000256" key="3">
    <source>
        <dbReference type="SAM" id="MobiDB-lite"/>
    </source>
</evidence>
<dbReference type="PANTHER" id="PTHR23010">
    <property type="entry name" value="MIDNOLIN"/>
    <property type="match status" value="1"/>
</dbReference>
<evidence type="ECO:0000256" key="1">
    <source>
        <dbReference type="ARBA" id="ARBA00004123"/>
    </source>
</evidence>
<evidence type="ECO:0000313" key="7">
    <source>
        <dbReference type="Proteomes" id="UP000694680"/>
    </source>
</evidence>
<feature type="region of interest" description="Disordered" evidence="3">
    <location>
        <begin position="556"/>
        <end position="583"/>
    </location>
</feature>
<dbReference type="InterPro" id="IPR039336">
    <property type="entry name" value="Midnolin"/>
</dbReference>
<keyword evidence="2" id="KW-0539">Nucleus</keyword>
<feature type="compositionally biased region" description="Low complexity" evidence="3">
    <location>
        <begin position="424"/>
        <end position="446"/>
    </location>
</feature>
<feature type="region of interest" description="Disordered" evidence="3">
    <location>
        <begin position="615"/>
        <end position="638"/>
    </location>
</feature>
<dbReference type="Gene3D" id="3.10.20.90">
    <property type="entry name" value="Phosphatidylinositol 3-kinase Catalytic Subunit, Chain A, domain 1"/>
    <property type="match status" value="1"/>
</dbReference>
<dbReference type="InterPro" id="IPR029071">
    <property type="entry name" value="Ubiquitin-like_domsf"/>
</dbReference>
<dbReference type="InterPro" id="IPR000626">
    <property type="entry name" value="Ubiquitin-like_dom"/>
</dbReference>
<keyword evidence="7" id="KW-1185">Reference proteome</keyword>
<feature type="compositionally biased region" description="Low complexity" evidence="3">
    <location>
        <begin position="471"/>
        <end position="483"/>
    </location>
</feature>